<dbReference type="Pfam" id="PF13649">
    <property type="entry name" value="Methyltransf_25"/>
    <property type="match status" value="1"/>
</dbReference>
<accession>A0A6B9FYF1</accession>
<evidence type="ECO:0000313" key="5">
    <source>
        <dbReference type="Proteomes" id="UP000502005"/>
    </source>
</evidence>
<dbReference type="Pfam" id="PF00535">
    <property type="entry name" value="Glycos_transf_2"/>
    <property type="match status" value="2"/>
</dbReference>
<dbReference type="SUPFAM" id="SSF53448">
    <property type="entry name" value="Nucleotide-diphospho-sugar transferases"/>
    <property type="match status" value="2"/>
</dbReference>
<dbReference type="EMBL" id="CP024768">
    <property type="protein sequence ID" value="QGY29834.1"/>
    <property type="molecule type" value="Genomic_DNA"/>
</dbReference>
<evidence type="ECO:0000256" key="1">
    <source>
        <dbReference type="SAM" id="Coils"/>
    </source>
</evidence>
<dbReference type="RefSeq" id="WP_208715772.1">
    <property type="nucleotide sequence ID" value="NZ_CP024768.1"/>
</dbReference>
<dbReference type="PANTHER" id="PTHR43179">
    <property type="entry name" value="RHAMNOSYLTRANSFERASE WBBL"/>
    <property type="match status" value="1"/>
</dbReference>
<dbReference type="CDD" id="cd02440">
    <property type="entry name" value="AdoMet_MTases"/>
    <property type="match status" value="1"/>
</dbReference>
<proteinExistence type="predicted"/>
<sequence>MTNLIEILSTSGFKQHEDNQLWYPAEHNEFGYSDGDDAENYIAEAIASVSDLSINSEELEAKMVDWPSTYHLSSSRSNLLKPFSSWFKNKRVLEIGCGCGAITRFLGECGAQVVSVEGSLRRASIARSRSRDLPNVTVICAPADTLPDLGEFDAVLLIGVLEYARVFVAENGEYALLEDCRKRLNSDGKLFVAIENKLGIKYFSGACEDHVNLPMFGINNSYNEKGVVTFGRQELIRLLGDCGFSHQEEYIPLPDYKLPCTVVTPLGWKKYSRELSQLALESAHKDKQVVPEHLFSLEQGIKNIWDNGLAADMSSSFLMVASVQIQPELNQGVAAFHYSDSRQVALRKTIAFVSKENELTTSIIQDGGNLTTDVVPVEYSEVFIKGQSLWVDFVHIINRPHWQIEEVADWARGWINQVLLRTGKSLELDPETSLPVEYLDALPFNVILDSTGNYVFFDQEWEAADKVTLGYLAFRGVFHSFLRITSVGNSRYCLTNNISELCLAVLKAVGFQVDSENLRSYLKEEASFLSQAQHKDEQEIYTTLKTLNLTIRAEYWVNAEDFTSLKGLAETTHNNDSVQIDELKTSLNREEAISAELRQQLQAIQAAHQHDANLLAQYKHDMDSILTSASWKISAPFRVLGRRVPFAVRGPAKRIFFRCFYLGQRIKVKAGQVVRRALQHSAMAKLKRNLRSSARSLYYRLPERYKAKALTLAMKIRPSWFAHHPSFIQAVYDKQLQNPIDASRPPVFISHHNDGTYHFSERPDEYVYIPARKPHHYEDLISELEIKPTFSIIVPIYNTPLDLLELMVNSVKNQWYENWELVLANDCSPMPEIVPALDAFNDPRIKVIHMPENQGIAGATNVAIETAMGDYIVFLDHDDELTDDCLYEFVQCINEEDPDFIYSDEDKFTPEGDFSQPHFKPDWSPDTMMGTMYTCHAACVRRSKALELGGLRSEYNGCQDWDFILRLSEITDKISHIPKILYHWRIIPASVASDITAKPYVLAASKAVREAALERRGIKGEVEELNGYLGYFRVNYHIKDNTLVSIIIPSRDNHEVLARCIDSIFEKTRWHNFEIVVVDNGSQQPAALDYLATLNKREGVKVIRHDVPFNFSELNNIGVANSSGELLLFLNDDTEVMQADWLERLGGYAQQKHIGAVGAKLLYADGHSMQHAGIINLHAGPMHAYLRQHKDHPGYFLRNQIEYNWLAVTGACLMVERAKYEKIGGFDETFPVAYNDVDLCMLLVEEGYYNVMCQAVTLIHHESLSRGLDHMSTEKYNRLMNELSRLNNKHPQYYQYDPFFNINFSSNGYNFEIMK</sequence>
<evidence type="ECO:0008006" key="6">
    <source>
        <dbReference type="Google" id="ProtNLM"/>
    </source>
</evidence>
<dbReference type="Proteomes" id="UP000502005">
    <property type="component" value="Chromosome"/>
</dbReference>
<feature type="domain" description="Glycosyltransferase 2-like" evidence="2">
    <location>
        <begin position="791"/>
        <end position="918"/>
    </location>
</feature>
<evidence type="ECO:0000313" key="4">
    <source>
        <dbReference type="EMBL" id="QGY29834.1"/>
    </source>
</evidence>
<dbReference type="Gene3D" id="3.90.550.10">
    <property type="entry name" value="Spore Coat Polysaccharide Biosynthesis Protein SpsA, Chain A"/>
    <property type="match status" value="2"/>
</dbReference>
<reference evidence="4 5" key="1">
    <citation type="submission" date="2017-11" db="EMBL/GenBank/DDBJ databases">
        <title>Genome sequence of Pantoea cypripedii NE1.</title>
        <authorList>
            <person name="Nascimento F.X."/>
        </authorList>
    </citation>
    <scope>NUCLEOTIDE SEQUENCE [LARGE SCALE GENOMIC DNA]</scope>
    <source>
        <strain evidence="4 5">NE1</strain>
    </source>
</reference>
<feature type="domain" description="Methyltransferase" evidence="3">
    <location>
        <begin position="92"/>
        <end position="165"/>
    </location>
</feature>
<dbReference type="InterPro" id="IPR029063">
    <property type="entry name" value="SAM-dependent_MTases_sf"/>
</dbReference>
<evidence type="ECO:0000259" key="3">
    <source>
        <dbReference type="Pfam" id="PF13649"/>
    </source>
</evidence>
<protein>
    <recommendedName>
        <fullName evidence="6">Glycosyl transferase family 2</fullName>
    </recommendedName>
</protein>
<dbReference type="Gene3D" id="3.40.50.150">
    <property type="entry name" value="Vaccinia Virus protein VP39"/>
    <property type="match status" value="1"/>
</dbReference>
<organism evidence="4 5">
    <name type="scientific">Pantoea cypripedii</name>
    <name type="common">Pectobacterium cypripedii</name>
    <name type="synonym">Erwinia cypripedii</name>
    <dbReference type="NCBI Taxonomy" id="55209"/>
    <lineage>
        <taxon>Bacteria</taxon>
        <taxon>Pseudomonadati</taxon>
        <taxon>Pseudomonadota</taxon>
        <taxon>Gammaproteobacteria</taxon>
        <taxon>Enterobacterales</taxon>
        <taxon>Erwiniaceae</taxon>
        <taxon>Pantoea</taxon>
    </lineage>
</organism>
<evidence type="ECO:0000259" key="2">
    <source>
        <dbReference type="Pfam" id="PF00535"/>
    </source>
</evidence>
<dbReference type="InterPro" id="IPR029044">
    <property type="entry name" value="Nucleotide-diphossugar_trans"/>
</dbReference>
<gene>
    <name evidence="4" type="ORF">CUN67_13225</name>
</gene>
<feature type="coiled-coil region" evidence="1">
    <location>
        <begin position="580"/>
        <end position="607"/>
    </location>
</feature>
<dbReference type="PANTHER" id="PTHR43179:SF7">
    <property type="entry name" value="RHAMNOSYLTRANSFERASE WBBL"/>
    <property type="match status" value="1"/>
</dbReference>
<dbReference type="InterPro" id="IPR041698">
    <property type="entry name" value="Methyltransf_25"/>
</dbReference>
<dbReference type="InterPro" id="IPR001173">
    <property type="entry name" value="Glyco_trans_2-like"/>
</dbReference>
<keyword evidence="1" id="KW-0175">Coiled coil</keyword>
<dbReference type="CDD" id="cd04184">
    <property type="entry name" value="GT2_RfbC_Mx_like"/>
    <property type="match status" value="1"/>
</dbReference>
<name>A0A6B9FYF1_PANCY</name>
<dbReference type="SUPFAM" id="SSF53335">
    <property type="entry name" value="S-adenosyl-L-methionine-dependent methyltransferases"/>
    <property type="match status" value="1"/>
</dbReference>
<dbReference type="CDD" id="cd04186">
    <property type="entry name" value="GT_2_like_c"/>
    <property type="match status" value="1"/>
</dbReference>
<feature type="domain" description="Glycosyltransferase 2-like" evidence="2">
    <location>
        <begin position="1045"/>
        <end position="1188"/>
    </location>
</feature>
<dbReference type="GO" id="GO:0016757">
    <property type="term" value="F:glycosyltransferase activity"/>
    <property type="evidence" value="ECO:0007669"/>
    <property type="project" value="UniProtKB-KW"/>
</dbReference>